<accession>A0A8I3AAM4</accession>
<feature type="compositionally biased region" description="Basic residues" evidence="6">
    <location>
        <begin position="220"/>
        <end position="230"/>
    </location>
</feature>
<comment type="catalytic activity">
    <reaction evidence="1 5">
        <text>[protein]-peptidylproline (omega=180) = [protein]-peptidylproline (omega=0)</text>
        <dbReference type="Rhea" id="RHEA:16237"/>
        <dbReference type="Rhea" id="RHEA-COMP:10747"/>
        <dbReference type="Rhea" id="RHEA-COMP:10748"/>
        <dbReference type="ChEBI" id="CHEBI:83833"/>
        <dbReference type="ChEBI" id="CHEBI:83834"/>
        <dbReference type="EC" id="5.2.1.8"/>
    </reaction>
</comment>
<dbReference type="InterPro" id="IPR041232">
    <property type="entry name" value="NPL"/>
</dbReference>
<dbReference type="PANTHER" id="PTHR43811">
    <property type="entry name" value="FKBP-TYPE PEPTIDYL-PROLYL CIS-TRANS ISOMERASE FKPA"/>
    <property type="match status" value="1"/>
</dbReference>
<keyword evidence="3 5" id="KW-0697">Rotamase</keyword>
<dbReference type="InterPro" id="IPR001179">
    <property type="entry name" value="PPIase_FKBP_dom"/>
</dbReference>
<evidence type="ECO:0000256" key="5">
    <source>
        <dbReference type="PROSITE-ProRule" id="PRU00277"/>
    </source>
</evidence>
<dbReference type="GO" id="GO:0003755">
    <property type="term" value="F:peptidyl-prolyl cis-trans isomerase activity"/>
    <property type="evidence" value="ECO:0007669"/>
    <property type="project" value="UniProtKB-KW"/>
</dbReference>
<dbReference type="PANTHER" id="PTHR43811:SF19">
    <property type="entry name" value="39 KDA FK506-BINDING NUCLEAR PROTEIN"/>
    <property type="match status" value="1"/>
</dbReference>
<feature type="region of interest" description="Disordered" evidence="6">
    <location>
        <begin position="137"/>
        <end position="162"/>
    </location>
</feature>
<dbReference type="GO" id="GO:0000785">
    <property type="term" value="C:chromatin"/>
    <property type="evidence" value="ECO:0007669"/>
    <property type="project" value="TreeGrafter"/>
</dbReference>
<evidence type="ECO:0000256" key="6">
    <source>
        <dbReference type="SAM" id="MobiDB-lite"/>
    </source>
</evidence>
<dbReference type="GO" id="GO:0005730">
    <property type="term" value="C:nucleolus"/>
    <property type="evidence" value="ECO:0007669"/>
    <property type="project" value="TreeGrafter"/>
</dbReference>
<feature type="region of interest" description="Disordered" evidence="6">
    <location>
        <begin position="189"/>
        <end position="300"/>
    </location>
</feature>
<dbReference type="OrthoDB" id="77911at2759"/>
<dbReference type="AlphaFoldDB" id="A0A8I3AAM4"/>
<dbReference type="PROSITE" id="PS50059">
    <property type="entry name" value="FKBP_PPIASE"/>
    <property type="match status" value="1"/>
</dbReference>
<dbReference type="EMBL" id="JAGFBS010000007">
    <property type="protein sequence ID" value="KAG6378248.1"/>
    <property type="molecule type" value="Genomic_DNA"/>
</dbReference>
<evidence type="ECO:0000313" key="8">
    <source>
        <dbReference type="EMBL" id="KAG6378248.1"/>
    </source>
</evidence>
<dbReference type="Proteomes" id="UP000683000">
    <property type="component" value="Unassembled WGS sequence"/>
</dbReference>
<feature type="compositionally biased region" description="Basic and acidic residues" evidence="6">
    <location>
        <begin position="243"/>
        <end position="258"/>
    </location>
</feature>
<evidence type="ECO:0000256" key="1">
    <source>
        <dbReference type="ARBA" id="ARBA00000971"/>
    </source>
</evidence>
<organism evidence="8 9">
    <name type="scientific">Boletus reticuloceps</name>
    <dbReference type="NCBI Taxonomy" id="495285"/>
    <lineage>
        <taxon>Eukaryota</taxon>
        <taxon>Fungi</taxon>
        <taxon>Dikarya</taxon>
        <taxon>Basidiomycota</taxon>
        <taxon>Agaricomycotina</taxon>
        <taxon>Agaricomycetes</taxon>
        <taxon>Agaricomycetidae</taxon>
        <taxon>Boletales</taxon>
        <taxon>Boletineae</taxon>
        <taxon>Boletaceae</taxon>
        <taxon>Boletoideae</taxon>
        <taxon>Boletus</taxon>
    </lineage>
</organism>
<protein>
    <recommendedName>
        <fullName evidence="2 5">peptidylprolyl isomerase</fullName>
        <ecNumber evidence="2 5">5.2.1.8</ecNumber>
    </recommendedName>
</protein>
<keyword evidence="9" id="KW-1185">Reference proteome</keyword>
<proteinExistence type="predicted"/>
<dbReference type="EC" id="5.2.1.8" evidence="2 5"/>
<feature type="compositionally biased region" description="Basic and acidic residues" evidence="6">
    <location>
        <begin position="273"/>
        <end position="300"/>
    </location>
</feature>
<evidence type="ECO:0000256" key="4">
    <source>
        <dbReference type="ARBA" id="ARBA00023235"/>
    </source>
</evidence>
<evidence type="ECO:0000313" key="9">
    <source>
        <dbReference type="Proteomes" id="UP000683000"/>
    </source>
</evidence>
<dbReference type="InterPro" id="IPR046357">
    <property type="entry name" value="PPIase_dom_sf"/>
</dbReference>
<gene>
    <name evidence="8" type="ORF">JVT61DRAFT_13954</name>
</gene>
<evidence type="ECO:0000256" key="2">
    <source>
        <dbReference type="ARBA" id="ARBA00013194"/>
    </source>
</evidence>
<keyword evidence="4 5" id="KW-0413">Isomerase</keyword>
<comment type="caution">
    <text evidence="8">The sequence shown here is derived from an EMBL/GenBank/DDBJ whole genome shotgun (WGS) entry which is preliminary data.</text>
</comment>
<dbReference type="SUPFAM" id="SSF54534">
    <property type="entry name" value="FKBP-like"/>
    <property type="match status" value="1"/>
</dbReference>
<feature type="compositionally biased region" description="Basic and acidic residues" evidence="6">
    <location>
        <begin position="189"/>
        <end position="206"/>
    </location>
</feature>
<sequence>MVVAIAPWSIVLTPGNVEVIIPQGDLQIKNAALPDELQDNSARTSVKLTYQSLASLHTEDEEDETKMTTRTSPMLLRLSSRRAKSSSSRIRSTSSKLSAKSERGHVVCMYMANGTLFFFLDSSIHLYGNYIDQVPVDQPPFGSDMDSDEEDEDDEEGAYNLGEVSSDVEIEVDADETALDVEDDDAARFEEIHDEESPKSLKRPRDDDTEAEEHDEKLSKSQRKKMAKKLKAVDGKAVPVPSPEKKVAEKKVAEKNVEEKEEDEKKKKKKEKKDKTEKKEKAEQKDGDKKEKGDKTAERTLEGGVKVRDFKVGTGKMVKKGDKVGMRYIGKFLDGKVFDKNTKGKAFFFKLGQGDVIKGWDIGVAGMQIGGEREIVVPPSMGYGNRKMDDIPSGSTLKFEVKLLEIK</sequence>
<evidence type="ECO:0000256" key="3">
    <source>
        <dbReference type="ARBA" id="ARBA00023110"/>
    </source>
</evidence>
<dbReference type="Gene3D" id="3.10.50.40">
    <property type="match status" value="1"/>
</dbReference>
<dbReference type="Pfam" id="PF17800">
    <property type="entry name" value="NPL"/>
    <property type="match status" value="1"/>
</dbReference>
<name>A0A8I3AAM4_9AGAM</name>
<dbReference type="Pfam" id="PF00254">
    <property type="entry name" value="FKBP_C"/>
    <property type="match status" value="1"/>
</dbReference>
<evidence type="ECO:0000259" key="7">
    <source>
        <dbReference type="PROSITE" id="PS50059"/>
    </source>
</evidence>
<feature type="compositionally biased region" description="Acidic residues" evidence="6">
    <location>
        <begin position="145"/>
        <end position="157"/>
    </location>
</feature>
<reference evidence="8" key="1">
    <citation type="submission" date="2021-03" db="EMBL/GenBank/DDBJ databases">
        <title>Evolutionary innovations through gain and loss of genes in the ectomycorrhizal Boletales.</title>
        <authorList>
            <person name="Wu G."/>
            <person name="Miyauchi S."/>
            <person name="Morin E."/>
            <person name="Yang Z.-L."/>
            <person name="Xu J."/>
            <person name="Martin F.M."/>
        </authorList>
    </citation>
    <scope>NUCLEOTIDE SEQUENCE</scope>
    <source>
        <strain evidence="8">BR01</strain>
    </source>
</reference>
<feature type="domain" description="PPIase FKBP-type" evidence="7">
    <location>
        <begin position="321"/>
        <end position="407"/>
    </location>
</feature>